<dbReference type="Proteomes" id="UP001222027">
    <property type="component" value="Unassembled WGS sequence"/>
</dbReference>
<dbReference type="PANTHER" id="PTHR45868:SF19">
    <property type="entry name" value="HEAVY METAL-ASSOCIATED ISOPRENYLATED PLANT PROTEIN 37"/>
    <property type="match status" value="1"/>
</dbReference>
<evidence type="ECO:0000256" key="1">
    <source>
        <dbReference type="ARBA" id="ARBA00022481"/>
    </source>
</evidence>
<comment type="caution">
    <text evidence="7">The sequence shown here is derived from an EMBL/GenBank/DDBJ whole genome shotgun (WGS) entry which is preliminary data.</text>
</comment>
<dbReference type="AlphaFoldDB" id="A0AAV8RHC2"/>
<dbReference type="EMBL" id="JAQQAF010000003">
    <property type="protein sequence ID" value="KAJ8498401.1"/>
    <property type="molecule type" value="Genomic_DNA"/>
</dbReference>
<protein>
    <recommendedName>
        <fullName evidence="6">HMA domain-containing protein</fullName>
    </recommendedName>
</protein>
<proteinExistence type="inferred from homology"/>
<dbReference type="PROSITE" id="PS50846">
    <property type="entry name" value="HMA_2"/>
    <property type="match status" value="1"/>
</dbReference>
<comment type="similarity">
    <text evidence="4">Belongs to the HIPP family.</text>
</comment>
<dbReference type="CDD" id="cd00371">
    <property type="entry name" value="HMA"/>
    <property type="match status" value="1"/>
</dbReference>
<dbReference type="Pfam" id="PF00403">
    <property type="entry name" value="HMA"/>
    <property type="match status" value="1"/>
</dbReference>
<organism evidence="7 8">
    <name type="scientific">Ensete ventricosum</name>
    <name type="common">Abyssinian banana</name>
    <name type="synonym">Musa ensete</name>
    <dbReference type="NCBI Taxonomy" id="4639"/>
    <lineage>
        <taxon>Eukaryota</taxon>
        <taxon>Viridiplantae</taxon>
        <taxon>Streptophyta</taxon>
        <taxon>Embryophyta</taxon>
        <taxon>Tracheophyta</taxon>
        <taxon>Spermatophyta</taxon>
        <taxon>Magnoliopsida</taxon>
        <taxon>Liliopsida</taxon>
        <taxon>Zingiberales</taxon>
        <taxon>Musaceae</taxon>
        <taxon>Ensete</taxon>
    </lineage>
</organism>
<evidence type="ECO:0000313" key="8">
    <source>
        <dbReference type="Proteomes" id="UP001222027"/>
    </source>
</evidence>
<reference evidence="7 8" key="1">
    <citation type="submission" date="2022-12" db="EMBL/GenBank/DDBJ databases">
        <title>Chromosome-scale assembly of the Ensete ventricosum genome.</title>
        <authorList>
            <person name="Dussert Y."/>
            <person name="Stocks J."/>
            <person name="Wendawek A."/>
            <person name="Woldeyes F."/>
            <person name="Nichols R.A."/>
            <person name="Borrell J.S."/>
        </authorList>
    </citation>
    <scope>NUCLEOTIDE SEQUENCE [LARGE SCALE GENOMIC DNA]</scope>
    <source>
        <strain evidence="8">cv. Maze</strain>
        <tissue evidence="7">Seeds</tissue>
    </source>
</reference>
<feature type="region of interest" description="Disordered" evidence="5">
    <location>
        <begin position="128"/>
        <end position="148"/>
    </location>
</feature>
<keyword evidence="1" id="KW-0488">Methylation</keyword>
<dbReference type="SUPFAM" id="SSF55008">
    <property type="entry name" value="HMA, heavy metal-associated domain"/>
    <property type="match status" value="1"/>
</dbReference>
<name>A0AAV8RHC2_ENSVE</name>
<dbReference type="FunFam" id="3.30.70.100:FF:000008">
    <property type="entry name" value="Copper transport protein ATOX1"/>
    <property type="match status" value="1"/>
</dbReference>
<keyword evidence="8" id="KW-1185">Reference proteome</keyword>
<feature type="compositionally biased region" description="Polar residues" evidence="5">
    <location>
        <begin position="79"/>
        <end position="94"/>
    </location>
</feature>
<feature type="region of interest" description="Disordered" evidence="5">
    <location>
        <begin position="175"/>
        <end position="225"/>
    </location>
</feature>
<feature type="compositionally biased region" description="Low complexity" evidence="5">
    <location>
        <begin position="175"/>
        <end position="185"/>
    </location>
</feature>
<dbReference type="PANTHER" id="PTHR45868">
    <property type="entry name" value="HEAVY METAL-ASSOCIATED ISOPRENYLATED PLANT PROTEIN 33-RELATED"/>
    <property type="match status" value="1"/>
</dbReference>
<keyword evidence="3" id="KW-0636">Prenylation</keyword>
<accession>A0AAV8RHC2</accession>
<feature type="domain" description="HMA" evidence="6">
    <location>
        <begin position="12"/>
        <end position="75"/>
    </location>
</feature>
<dbReference type="InterPro" id="IPR036163">
    <property type="entry name" value="HMA_dom_sf"/>
</dbReference>
<evidence type="ECO:0000256" key="2">
    <source>
        <dbReference type="ARBA" id="ARBA00022723"/>
    </source>
</evidence>
<evidence type="ECO:0000259" key="6">
    <source>
        <dbReference type="PROSITE" id="PS50846"/>
    </source>
</evidence>
<sequence length="464" mass="49645">MNKSEEFKLLKIQTVILKVHIHCDGCKQQVKKLLQRIEGVYTVGIDAEHQKVTVSGDVDSNTLIKKLARSGKHAEVWPQKTNNNQSSKPSQQRQGGKDGSKNNKSQGGQGNQALIQGLREFKNQHNCMEPLSSDDEEFDDDFDEEDDDELGFLGEKMKQLSISKQANNAVSVAAGAKKNGGSSNNNGGGGGGGGGGKKGGGNTNQAMGLKGPNGSEPKGSYAASDNKMVNGAPLCGGNRSAVAGPPPGLGGSHGLGLHQAQQQPGGGAIFPAGFPANGNGGGFGVSHQSPLMVNLQGQGGYQNQTPTPSAMMNLRGGINHSGNNMVMNESRYMQPQVMYNRSPQIPPYTAYYYPSPYYQSPYVSHHHHWDSGLSSDENPSSCVVIPEYLLHAVIDAMPSCPVFLSVLMLTTMFNLWGLENKAVSEWLLVKMFSPPHHNFFCSVVVKDGLESLSTDHQTLDSGMF</sequence>
<feature type="compositionally biased region" description="Acidic residues" evidence="5">
    <location>
        <begin position="132"/>
        <end position="148"/>
    </location>
</feature>
<dbReference type="InterPro" id="IPR006121">
    <property type="entry name" value="HMA_dom"/>
</dbReference>
<evidence type="ECO:0000256" key="5">
    <source>
        <dbReference type="SAM" id="MobiDB-lite"/>
    </source>
</evidence>
<evidence type="ECO:0000256" key="4">
    <source>
        <dbReference type="ARBA" id="ARBA00024045"/>
    </source>
</evidence>
<feature type="compositionally biased region" description="Gly residues" evidence="5">
    <location>
        <begin position="186"/>
        <end position="202"/>
    </location>
</feature>
<keyword evidence="3" id="KW-0449">Lipoprotein</keyword>
<dbReference type="Gene3D" id="3.30.70.100">
    <property type="match status" value="1"/>
</dbReference>
<gene>
    <name evidence="7" type="ORF">OPV22_008953</name>
</gene>
<evidence type="ECO:0000313" key="7">
    <source>
        <dbReference type="EMBL" id="KAJ8498401.1"/>
    </source>
</evidence>
<evidence type="ECO:0000256" key="3">
    <source>
        <dbReference type="ARBA" id="ARBA00023289"/>
    </source>
</evidence>
<dbReference type="GO" id="GO:0046872">
    <property type="term" value="F:metal ion binding"/>
    <property type="evidence" value="ECO:0007669"/>
    <property type="project" value="UniProtKB-KW"/>
</dbReference>
<feature type="region of interest" description="Disordered" evidence="5">
    <location>
        <begin position="69"/>
        <end position="110"/>
    </location>
</feature>
<keyword evidence="2" id="KW-0479">Metal-binding</keyword>